<dbReference type="PANTHER" id="PTHR43130:SF3">
    <property type="entry name" value="HTH-TYPE TRANSCRIPTIONAL REGULATOR RV1931C"/>
    <property type="match status" value="1"/>
</dbReference>
<dbReference type="Pfam" id="PF12833">
    <property type="entry name" value="HTH_18"/>
    <property type="match status" value="1"/>
</dbReference>
<dbReference type="InterPro" id="IPR009057">
    <property type="entry name" value="Homeodomain-like_sf"/>
</dbReference>
<dbReference type="Proteomes" id="UP001320831">
    <property type="component" value="Unassembled WGS sequence"/>
</dbReference>
<dbReference type="PANTHER" id="PTHR43130">
    <property type="entry name" value="ARAC-FAMILY TRANSCRIPTIONAL REGULATOR"/>
    <property type="match status" value="1"/>
</dbReference>
<dbReference type="SUPFAM" id="SSF52317">
    <property type="entry name" value="Class I glutamine amidotransferase-like"/>
    <property type="match status" value="1"/>
</dbReference>
<dbReference type="InterPro" id="IPR052158">
    <property type="entry name" value="INH-QAR"/>
</dbReference>
<reference evidence="5 6" key="1">
    <citation type="submission" date="2022-09" db="EMBL/GenBank/DDBJ databases">
        <title>Chelativorans salina sp. nov., a novel slightly halophilic bacterium isolated from a saline lake sediment enrichment.</title>
        <authorList>
            <person name="Gao L."/>
            <person name="Fang B.-Z."/>
            <person name="Li W.-J."/>
        </authorList>
    </citation>
    <scope>NUCLEOTIDE SEQUENCE [LARGE SCALE GENOMIC DNA]</scope>
    <source>
        <strain evidence="5 6">EGI FJ00035</strain>
    </source>
</reference>
<dbReference type="InterPro" id="IPR029062">
    <property type="entry name" value="Class_I_gatase-like"/>
</dbReference>
<name>A0ABT2LV67_9HYPH</name>
<dbReference type="SMART" id="SM00342">
    <property type="entry name" value="HTH_ARAC"/>
    <property type="match status" value="1"/>
</dbReference>
<dbReference type="Pfam" id="PF01965">
    <property type="entry name" value="DJ-1_PfpI"/>
    <property type="match status" value="1"/>
</dbReference>
<dbReference type="Gene3D" id="3.40.50.880">
    <property type="match status" value="1"/>
</dbReference>
<evidence type="ECO:0000313" key="5">
    <source>
        <dbReference type="EMBL" id="MCT7378420.1"/>
    </source>
</evidence>
<dbReference type="InterPro" id="IPR002818">
    <property type="entry name" value="DJ-1/PfpI"/>
</dbReference>
<dbReference type="PROSITE" id="PS01124">
    <property type="entry name" value="HTH_ARAC_FAMILY_2"/>
    <property type="match status" value="1"/>
</dbReference>
<keyword evidence="2" id="KW-0238">DNA-binding</keyword>
<evidence type="ECO:0000256" key="2">
    <source>
        <dbReference type="ARBA" id="ARBA00023125"/>
    </source>
</evidence>
<gene>
    <name evidence="5" type="ORF">N5A92_25755</name>
</gene>
<protein>
    <submittedName>
        <fullName evidence="5">Helix-turn-helix domain-containing protein</fullName>
    </submittedName>
</protein>
<proteinExistence type="predicted"/>
<feature type="domain" description="HTH araC/xylS-type" evidence="4">
    <location>
        <begin position="216"/>
        <end position="314"/>
    </location>
</feature>
<dbReference type="InterPro" id="IPR018060">
    <property type="entry name" value="HTH_AraC"/>
</dbReference>
<evidence type="ECO:0000256" key="3">
    <source>
        <dbReference type="ARBA" id="ARBA00023163"/>
    </source>
</evidence>
<evidence type="ECO:0000313" key="6">
    <source>
        <dbReference type="Proteomes" id="UP001320831"/>
    </source>
</evidence>
<keyword evidence="3" id="KW-0804">Transcription</keyword>
<accession>A0ABT2LV67</accession>
<comment type="caution">
    <text evidence="5">The sequence shown here is derived from an EMBL/GenBank/DDBJ whole genome shotgun (WGS) entry which is preliminary data.</text>
</comment>
<dbReference type="PROSITE" id="PS00041">
    <property type="entry name" value="HTH_ARAC_FAMILY_1"/>
    <property type="match status" value="1"/>
</dbReference>
<dbReference type="CDD" id="cd03137">
    <property type="entry name" value="GATase1_AraC_1"/>
    <property type="match status" value="1"/>
</dbReference>
<dbReference type="InterPro" id="IPR018062">
    <property type="entry name" value="HTH_AraC-typ_CS"/>
</dbReference>
<dbReference type="Gene3D" id="1.10.10.60">
    <property type="entry name" value="Homeodomain-like"/>
    <property type="match status" value="1"/>
</dbReference>
<evidence type="ECO:0000259" key="4">
    <source>
        <dbReference type="PROSITE" id="PS01124"/>
    </source>
</evidence>
<keyword evidence="1" id="KW-0805">Transcription regulation</keyword>
<keyword evidence="6" id="KW-1185">Reference proteome</keyword>
<dbReference type="EMBL" id="JAOCZP010000013">
    <property type="protein sequence ID" value="MCT7378420.1"/>
    <property type="molecule type" value="Genomic_DNA"/>
</dbReference>
<dbReference type="RefSeq" id="WP_260907349.1">
    <property type="nucleotide sequence ID" value="NZ_JAOCZP010000013.1"/>
</dbReference>
<organism evidence="5 6">
    <name type="scientific">Chelativorans salis</name>
    <dbReference type="NCBI Taxonomy" id="2978478"/>
    <lineage>
        <taxon>Bacteria</taxon>
        <taxon>Pseudomonadati</taxon>
        <taxon>Pseudomonadota</taxon>
        <taxon>Alphaproteobacteria</taxon>
        <taxon>Hyphomicrobiales</taxon>
        <taxon>Phyllobacteriaceae</taxon>
        <taxon>Chelativorans</taxon>
    </lineage>
</organism>
<dbReference type="SUPFAM" id="SSF46689">
    <property type="entry name" value="Homeodomain-like"/>
    <property type="match status" value="2"/>
</dbReference>
<sequence length="318" mass="34703">MPDPVIAAIAFDGISPFHLSVPCLVFGEEREAFGLPRFDFRVCALENGRIGTEAGLDFTTPYRLADLADAEIVIVPSWRDLDRAPPDTLTEALVQAHRRGALIVGLCLGAFPIAAAGLLDGREATTHWAFAEQFGALYPAVKLRPEVLYVDNGDVITSAGVAAGLDCCLHIMRKRYGAEAALRLARSLVLAPHRQGGQAQFIEPPVRSAPAADKLARALEKVRATLDGAHSLDSVATMSMMSRRTFTRRFQKAFGTSFGNWLTDQRVMLAQKLLETTTRSVEEIAFEAGFGTSASLRQHFATRLKTSPAQYRLAFSKR</sequence>
<evidence type="ECO:0000256" key="1">
    <source>
        <dbReference type="ARBA" id="ARBA00023015"/>
    </source>
</evidence>